<organism evidence="2 3">
    <name type="scientific">Neobacillus rhizosphaerae</name>
    <dbReference type="NCBI Taxonomy" id="2880965"/>
    <lineage>
        <taxon>Bacteria</taxon>
        <taxon>Bacillati</taxon>
        <taxon>Bacillota</taxon>
        <taxon>Bacilli</taxon>
        <taxon>Bacillales</taxon>
        <taxon>Bacillaceae</taxon>
        <taxon>Neobacillus</taxon>
    </lineage>
</organism>
<dbReference type="InterPro" id="IPR051531">
    <property type="entry name" value="N-acetyltransferase"/>
</dbReference>
<feature type="domain" description="N-acetyltransferase" evidence="1">
    <location>
        <begin position="15"/>
        <end position="153"/>
    </location>
</feature>
<dbReference type="SUPFAM" id="SSF55729">
    <property type="entry name" value="Acyl-CoA N-acyltransferases (Nat)"/>
    <property type="match status" value="1"/>
</dbReference>
<dbReference type="InterPro" id="IPR000182">
    <property type="entry name" value="GNAT_dom"/>
</dbReference>
<gene>
    <name evidence="2" type="ORF">BACCIP111895_04537</name>
</gene>
<dbReference type="RefSeq" id="WP_248737566.1">
    <property type="nucleotide sequence ID" value="NZ_CALBWS010000045.1"/>
</dbReference>
<protein>
    <recommendedName>
        <fullName evidence="1">N-acetyltransferase domain-containing protein</fullName>
    </recommendedName>
</protein>
<keyword evidence="3" id="KW-1185">Reference proteome</keyword>
<reference evidence="2" key="1">
    <citation type="submission" date="2022-04" db="EMBL/GenBank/DDBJ databases">
        <authorList>
            <person name="Criscuolo A."/>
        </authorList>
    </citation>
    <scope>NUCLEOTIDE SEQUENCE</scope>
    <source>
        <strain evidence="2">CIP111895</strain>
    </source>
</reference>
<dbReference type="Gene3D" id="3.40.630.30">
    <property type="match status" value="1"/>
</dbReference>
<dbReference type="PANTHER" id="PTHR43792">
    <property type="entry name" value="GNAT FAMILY, PUTATIVE (AFU_ORTHOLOGUE AFUA_3G00765)-RELATED-RELATED"/>
    <property type="match status" value="1"/>
</dbReference>
<comment type="caution">
    <text evidence="2">The sequence shown here is derived from an EMBL/GenBank/DDBJ whole genome shotgun (WGS) entry which is preliminary data.</text>
</comment>
<dbReference type="Pfam" id="PF13302">
    <property type="entry name" value="Acetyltransf_3"/>
    <property type="match status" value="1"/>
</dbReference>
<dbReference type="Proteomes" id="UP000838308">
    <property type="component" value="Unassembled WGS sequence"/>
</dbReference>
<name>A0ABN8KY05_9BACI</name>
<accession>A0ABN8KY05</accession>
<dbReference type="EMBL" id="CALBWS010000045">
    <property type="protein sequence ID" value="CAH2717345.1"/>
    <property type="molecule type" value="Genomic_DNA"/>
</dbReference>
<evidence type="ECO:0000313" key="3">
    <source>
        <dbReference type="Proteomes" id="UP000838308"/>
    </source>
</evidence>
<sequence>MKRFQESPTLKGKKVTLRNINPDIDNQQFYKIFLEPDMHLWTGNKIPKDEFETYQILCKYRDLDGVIAWSIISNDTQDFIGTYWIAPNYYEGKKIVTEAQRIGKNYWRKGYTKDARKLIYDFVFFELDIEEVHAGAWKDNVNSCKSMENIGFKLFTSERKVFQKRNEELIENHYILTKQNWIMKRENI</sequence>
<dbReference type="InterPro" id="IPR016181">
    <property type="entry name" value="Acyl_CoA_acyltransferase"/>
</dbReference>
<proteinExistence type="predicted"/>
<evidence type="ECO:0000313" key="2">
    <source>
        <dbReference type="EMBL" id="CAH2717345.1"/>
    </source>
</evidence>
<evidence type="ECO:0000259" key="1">
    <source>
        <dbReference type="Pfam" id="PF13302"/>
    </source>
</evidence>